<dbReference type="EMBL" id="MT740314">
    <property type="protein sequence ID" value="QOC67814.1"/>
    <property type="molecule type" value="Genomic_DNA"/>
</dbReference>
<organism evidence="1 2">
    <name type="scientific">Escherichia phage JEP1</name>
    <dbReference type="NCBI Taxonomy" id="2759218"/>
    <lineage>
        <taxon>Viruses</taxon>
        <taxon>Duplodnaviria</taxon>
        <taxon>Heunggongvirae</taxon>
        <taxon>Uroviricota</taxon>
        <taxon>Caudoviricetes</taxon>
        <taxon>Vequintavirinae</taxon>
        <taxon>Vequintavirus</taxon>
        <taxon>Vequintavirus JEP1</taxon>
    </lineage>
</organism>
<proteinExistence type="predicted"/>
<evidence type="ECO:0000313" key="2">
    <source>
        <dbReference type="Proteomes" id="UP000594702"/>
    </source>
</evidence>
<dbReference type="Proteomes" id="UP000594702">
    <property type="component" value="Segment"/>
</dbReference>
<reference evidence="1 2" key="1">
    <citation type="submission" date="2020-07" db="EMBL/GenBank/DDBJ databases">
        <authorList>
            <person name="Kim J."/>
            <person name="Ryu S."/>
            <person name="Jeon B."/>
        </authorList>
    </citation>
    <scope>NUCLEOTIDE SEQUENCE [LARGE SCALE GENOMIC DNA]</scope>
</reference>
<name>A0A7S6HV70_9CAUD</name>
<dbReference type="InterPro" id="IPR006141">
    <property type="entry name" value="Intein_N"/>
</dbReference>
<protein>
    <recommendedName>
        <fullName evidence="3">DOD-type homing endonuclease domain-containing protein</fullName>
    </recommendedName>
</protein>
<evidence type="ECO:0000313" key="1">
    <source>
        <dbReference type="EMBL" id="QOC67814.1"/>
    </source>
</evidence>
<gene>
    <name evidence="1" type="ORF">JEP1_188</name>
</gene>
<dbReference type="GO" id="GO:0016539">
    <property type="term" value="P:intein-mediated protein splicing"/>
    <property type="evidence" value="ECO:0007669"/>
    <property type="project" value="InterPro"/>
</dbReference>
<sequence>MDIIVLNAPPCCVPSGTEFLTKSGWKSIEDFDNDFVAVCDKFGAMHWEIPEFIEGNTPVFEKGVFATWSMVLTPNHKVLYENRRGSRIAREWSEITLESKTGYDGYIPATFHQESGEDVDDFDLLRVAILADSSEVKNREGVLMFNIKKDRKKERLRYLFKRTGVTFSEKEFDSMPGYTRFFIYNSPFMKKDGIPSHWWNLSSNASEKLLNEMLKWDGCEKYKSFSTTSKEEADLFQLLAAKCGRKAKIEIDNYKRECDKESRTRSVCYAVKILKSDSYSMRKSGGYDNPDKAFQPYKEELPGGKCYCFTTTTGFWVARQNGMVFLTGNSGKDHIADLLLEAIPNSHHREVKEMLFSVAIKAAGISPQLWNALYDRRYKEEPCPFLMIDGKHVSPREWMIHCSENLIKPIFGEDAFGKAAVASLKKDFPEGKGVVVYSDGGFKEELACLGEYAYSTGGDLLLFRIHRAGYDWGNDSRTYLSLEKNGIKGIEFDVVNPEGAPWECASEIVCKYIDAKEG</sequence>
<accession>A0A7S6HV70</accession>
<keyword evidence="2" id="KW-1185">Reference proteome</keyword>
<dbReference type="InterPro" id="IPR027434">
    <property type="entry name" value="Homing_endonucl"/>
</dbReference>
<dbReference type="PROSITE" id="PS50817">
    <property type="entry name" value="INTEIN_N_TER"/>
    <property type="match status" value="1"/>
</dbReference>
<dbReference type="Gene3D" id="3.10.28.10">
    <property type="entry name" value="Homing endonucleases"/>
    <property type="match status" value="1"/>
</dbReference>
<evidence type="ECO:0008006" key="3">
    <source>
        <dbReference type="Google" id="ProtNLM"/>
    </source>
</evidence>